<evidence type="ECO:0000313" key="2">
    <source>
        <dbReference type="Proteomes" id="UP000014585"/>
    </source>
</evidence>
<sequence length="44" mass="5403">MQVNIRSVLFEKYKRMNPPQMGRFRHNREYCQYSNNPISILNKT</sequence>
<accession>S3IG67</accession>
<proteinExistence type="predicted"/>
<evidence type="ECO:0000313" key="1">
    <source>
        <dbReference type="EMBL" id="EPF12858.1"/>
    </source>
</evidence>
<reference evidence="1 2" key="1">
    <citation type="submission" date="2013-04" db="EMBL/GenBank/DDBJ databases">
        <authorList>
            <person name="Weinstock G."/>
            <person name="Sodergren E."/>
            <person name="Lobos E.A."/>
            <person name="Fulton L."/>
            <person name="Fulton R."/>
            <person name="Courtney L."/>
            <person name="Fronick C."/>
            <person name="O'Laughlin M."/>
            <person name="Godfrey J."/>
            <person name="Wilson R.M."/>
            <person name="Miner T."/>
            <person name="Farmer C."/>
            <person name="Delehaunty K."/>
            <person name="Cordes M."/>
            <person name="Minx P."/>
            <person name="Tomlinson C."/>
            <person name="Chen J."/>
            <person name="Wollam A."/>
            <person name="Pepin K.H."/>
            <person name="Palsikar V.B."/>
            <person name="Zhang X."/>
            <person name="Suruliraj S."/>
            <person name="Perna N.T."/>
            <person name="Plunkett G."/>
            <person name="Warren W."/>
            <person name="Mitreva M."/>
            <person name="Mardis E.R."/>
            <person name="Wilson R.K."/>
        </authorList>
    </citation>
    <scope>NUCLEOTIDE SEQUENCE [LARGE SCALE GENOMIC DNA]</scope>
    <source>
        <strain evidence="1 2">DSM 4568</strain>
    </source>
</reference>
<protein>
    <submittedName>
        <fullName evidence="1">Uncharacterized protein</fullName>
    </submittedName>
</protein>
<name>S3IG67_9ENTR</name>
<dbReference type="Proteomes" id="UP000014585">
    <property type="component" value="Unassembled WGS sequence"/>
</dbReference>
<gene>
    <name evidence="1" type="ORF">HMPREF0201_04461</name>
</gene>
<comment type="caution">
    <text evidence="1">The sequence shown here is derived from an EMBL/GenBank/DDBJ whole genome shotgun (WGS) entry which is preliminary data.</text>
</comment>
<dbReference type="HOGENOM" id="CLU_3214036_0_0_6"/>
<dbReference type="EMBL" id="ATDT01000038">
    <property type="protein sequence ID" value="EPF12858.1"/>
    <property type="molecule type" value="Genomic_DNA"/>
</dbReference>
<organism evidence="1 2">
    <name type="scientific">Cedecea davisae DSM 4568</name>
    <dbReference type="NCBI Taxonomy" id="566551"/>
    <lineage>
        <taxon>Bacteria</taxon>
        <taxon>Pseudomonadati</taxon>
        <taxon>Pseudomonadota</taxon>
        <taxon>Gammaproteobacteria</taxon>
        <taxon>Enterobacterales</taxon>
        <taxon>Enterobacteriaceae</taxon>
        <taxon>Cedecea</taxon>
    </lineage>
</organism>
<dbReference type="AlphaFoldDB" id="S3IG67"/>